<feature type="chain" id="PRO_5022203554" evidence="2">
    <location>
        <begin position="26"/>
        <end position="238"/>
    </location>
</feature>
<dbReference type="RefSeq" id="WP_145638725.1">
    <property type="nucleotide sequence ID" value="NZ_VIWP01000004.1"/>
</dbReference>
<keyword evidence="2" id="KW-0732">Signal</keyword>
<feature type="domain" description="EF-hand" evidence="3">
    <location>
        <begin position="48"/>
        <end position="83"/>
    </location>
</feature>
<accession>A0A561QRW2</accession>
<name>A0A561QRW2_9HYPH</name>
<dbReference type="Proteomes" id="UP000320653">
    <property type="component" value="Unassembled WGS sequence"/>
</dbReference>
<evidence type="ECO:0000313" key="4">
    <source>
        <dbReference type="EMBL" id="TWF53128.1"/>
    </source>
</evidence>
<dbReference type="InterPro" id="IPR002048">
    <property type="entry name" value="EF_hand_dom"/>
</dbReference>
<keyword evidence="5" id="KW-1185">Reference proteome</keyword>
<feature type="region of interest" description="Disordered" evidence="1">
    <location>
        <begin position="107"/>
        <end position="191"/>
    </location>
</feature>
<dbReference type="AlphaFoldDB" id="A0A561QRW2"/>
<dbReference type="InterPro" id="IPR011992">
    <property type="entry name" value="EF-hand-dom_pair"/>
</dbReference>
<dbReference type="GO" id="GO:0005509">
    <property type="term" value="F:calcium ion binding"/>
    <property type="evidence" value="ECO:0007669"/>
    <property type="project" value="InterPro"/>
</dbReference>
<dbReference type="Gene3D" id="1.10.238.10">
    <property type="entry name" value="EF-hand"/>
    <property type="match status" value="2"/>
</dbReference>
<evidence type="ECO:0000313" key="5">
    <source>
        <dbReference type="Proteomes" id="UP000320653"/>
    </source>
</evidence>
<dbReference type="InterPro" id="IPR018247">
    <property type="entry name" value="EF_Hand_1_Ca_BS"/>
</dbReference>
<dbReference type="PROSITE" id="PS00018">
    <property type="entry name" value="EF_HAND_1"/>
    <property type="match status" value="3"/>
</dbReference>
<feature type="domain" description="EF-hand" evidence="3">
    <location>
        <begin position="208"/>
        <end position="238"/>
    </location>
</feature>
<feature type="compositionally biased region" description="Basic and acidic residues" evidence="1">
    <location>
        <begin position="164"/>
        <end position="181"/>
    </location>
</feature>
<feature type="compositionally biased region" description="Basic and acidic residues" evidence="1">
    <location>
        <begin position="107"/>
        <end position="128"/>
    </location>
</feature>
<dbReference type="PANTHER" id="PTHR10827:SF85">
    <property type="entry name" value="CALCIUM-BINDING PROTEIN"/>
    <property type="match status" value="1"/>
</dbReference>
<dbReference type="OrthoDB" id="8404005at2"/>
<dbReference type="SMART" id="SM00054">
    <property type="entry name" value="EFh"/>
    <property type="match status" value="2"/>
</dbReference>
<proteinExistence type="predicted"/>
<dbReference type="PROSITE" id="PS50222">
    <property type="entry name" value="EF_HAND_2"/>
    <property type="match status" value="2"/>
</dbReference>
<feature type="signal peptide" evidence="2">
    <location>
        <begin position="1"/>
        <end position="25"/>
    </location>
</feature>
<dbReference type="EMBL" id="VIWP01000004">
    <property type="protein sequence ID" value="TWF53128.1"/>
    <property type="molecule type" value="Genomic_DNA"/>
</dbReference>
<dbReference type="PANTHER" id="PTHR10827">
    <property type="entry name" value="RETICULOCALBIN"/>
    <property type="match status" value="1"/>
</dbReference>
<comment type="caution">
    <text evidence="4">The sequence shown here is derived from an EMBL/GenBank/DDBJ whole genome shotgun (WGS) entry which is preliminary data.</text>
</comment>
<dbReference type="Pfam" id="PF13202">
    <property type="entry name" value="EF-hand_5"/>
    <property type="match status" value="4"/>
</dbReference>
<feature type="compositionally biased region" description="Basic and acidic residues" evidence="1">
    <location>
        <begin position="136"/>
        <end position="156"/>
    </location>
</feature>
<protein>
    <submittedName>
        <fullName evidence="4">EF hand domain-containing protein</fullName>
    </submittedName>
</protein>
<organism evidence="4 5">
    <name type="scientific">Neorhizobium alkalisoli</name>
    <dbReference type="NCBI Taxonomy" id="528178"/>
    <lineage>
        <taxon>Bacteria</taxon>
        <taxon>Pseudomonadati</taxon>
        <taxon>Pseudomonadota</taxon>
        <taxon>Alphaproteobacteria</taxon>
        <taxon>Hyphomicrobiales</taxon>
        <taxon>Rhizobiaceae</taxon>
        <taxon>Rhizobium/Agrobacterium group</taxon>
        <taxon>Neorhizobium</taxon>
    </lineage>
</organism>
<reference evidence="4 5" key="1">
    <citation type="submission" date="2019-06" db="EMBL/GenBank/DDBJ databases">
        <title>Sorghum-associated microbial communities from plants grown in Nebraska, USA.</title>
        <authorList>
            <person name="Schachtman D."/>
        </authorList>
    </citation>
    <scope>NUCLEOTIDE SEQUENCE [LARGE SCALE GENOMIC DNA]</scope>
    <source>
        <strain evidence="4 5">1225</strain>
    </source>
</reference>
<evidence type="ECO:0000256" key="1">
    <source>
        <dbReference type="SAM" id="MobiDB-lite"/>
    </source>
</evidence>
<gene>
    <name evidence="4" type="ORF">FHW37_104399</name>
</gene>
<dbReference type="SUPFAM" id="SSF47473">
    <property type="entry name" value="EF-hand"/>
    <property type="match status" value="1"/>
</dbReference>
<sequence length="238" mass="26245">MIARKLVLASLGAALIAGAANPALAAPRHDGPPPPHGPGMMGHRPDMMKDGIFIRLLKTADTNKDGKISKDEFTAREEALFAEIDSNKDGMLSRGELLDYRLAKMEQFRKDNPPPEAADKGKPDDGKGGPDQNMAKNDDGPRPHRPDRDWDGPRHDGHGHHHGWRDGDRREARWDRDREGGPRGPGMMGRGLFRMIDEDHDGKISKAEATAASDKLFAFMDTNKDGQITIDDLPDRPL</sequence>
<evidence type="ECO:0000259" key="3">
    <source>
        <dbReference type="PROSITE" id="PS50222"/>
    </source>
</evidence>
<evidence type="ECO:0000256" key="2">
    <source>
        <dbReference type="SAM" id="SignalP"/>
    </source>
</evidence>